<dbReference type="PANTHER" id="PTHR32322:SF18">
    <property type="entry name" value="S-ADENOSYLMETHIONINE_S-ADENOSYLHOMOCYSTEINE TRANSPORTER"/>
    <property type="match status" value="1"/>
</dbReference>
<name>A0A0L6U055_9FIRM</name>
<evidence type="ECO:0000256" key="6">
    <source>
        <dbReference type="ARBA" id="ARBA00023136"/>
    </source>
</evidence>
<protein>
    <submittedName>
        <fullName evidence="9">Multidrug DMT transporter</fullName>
    </submittedName>
</protein>
<keyword evidence="3" id="KW-1003">Cell membrane</keyword>
<evidence type="ECO:0000256" key="4">
    <source>
        <dbReference type="ARBA" id="ARBA00022692"/>
    </source>
</evidence>
<keyword evidence="6 7" id="KW-0472">Membrane</keyword>
<evidence type="ECO:0000256" key="2">
    <source>
        <dbReference type="ARBA" id="ARBA00007362"/>
    </source>
</evidence>
<comment type="similarity">
    <text evidence="2">Belongs to the EamA transporter family.</text>
</comment>
<feature type="transmembrane region" description="Helical" evidence="7">
    <location>
        <begin position="254"/>
        <end position="273"/>
    </location>
</feature>
<feature type="domain" description="EamA" evidence="8">
    <location>
        <begin position="14"/>
        <end position="150"/>
    </location>
</feature>
<feature type="domain" description="EamA" evidence="8">
    <location>
        <begin position="164"/>
        <end position="298"/>
    </location>
</feature>
<proteinExistence type="inferred from homology"/>
<sequence>MINKLQNKGVVFALATFCCLLWGSAFPSVKIGYSLFDIQTAGAQILFAGYRFTMAGVLTLIMACIFYRKWIVPGTGELRGMVSLGLVQTAIQYIFFYIGLANITGVKGSIINASSTFLVILFAHIILKNEKITRAKVFGCVLGMAGVILIQLNGGQIDSSFSLTGDGFLFLACIASAMGVVLTRIFTKKSDSMALTAYQLMIGGVALIIVGRIMGGEITQVTTSGILLLVYLAVLSALAFTIWTVLLKYNPVGVVAIYGFMIPVFGVVLSGFFLGEQFLSLRTIIALMCVSVGIWIVNREQSKKPQNISNEIF</sequence>
<dbReference type="OrthoDB" id="3190463at2"/>
<feature type="transmembrane region" description="Helical" evidence="7">
    <location>
        <begin position="167"/>
        <end position="186"/>
    </location>
</feature>
<keyword evidence="4 7" id="KW-0812">Transmembrane</keyword>
<keyword evidence="10" id="KW-1185">Reference proteome</keyword>
<dbReference type="InterPro" id="IPR050638">
    <property type="entry name" value="AA-Vitamin_Transporters"/>
</dbReference>
<feature type="transmembrane region" description="Helical" evidence="7">
    <location>
        <begin position="279"/>
        <end position="297"/>
    </location>
</feature>
<gene>
    <name evidence="9" type="ORF">AKG39_09700</name>
</gene>
<feature type="transmembrane region" description="Helical" evidence="7">
    <location>
        <begin position="49"/>
        <end position="68"/>
    </location>
</feature>
<organism evidence="9 10">
    <name type="scientific">Acetobacterium bakii</name>
    <dbReference type="NCBI Taxonomy" id="52689"/>
    <lineage>
        <taxon>Bacteria</taxon>
        <taxon>Bacillati</taxon>
        <taxon>Bacillota</taxon>
        <taxon>Clostridia</taxon>
        <taxon>Eubacteriales</taxon>
        <taxon>Eubacteriaceae</taxon>
        <taxon>Acetobacterium</taxon>
    </lineage>
</organism>
<dbReference type="Pfam" id="PF00892">
    <property type="entry name" value="EamA"/>
    <property type="match status" value="2"/>
</dbReference>
<evidence type="ECO:0000256" key="1">
    <source>
        <dbReference type="ARBA" id="ARBA00004651"/>
    </source>
</evidence>
<feature type="transmembrane region" description="Helical" evidence="7">
    <location>
        <begin position="193"/>
        <end position="214"/>
    </location>
</feature>
<keyword evidence="5 7" id="KW-1133">Transmembrane helix</keyword>
<evidence type="ECO:0000259" key="8">
    <source>
        <dbReference type="Pfam" id="PF00892"/>
    </source>
</evidence>
<evidence type="ECO:0000256" key="5">
    <source>
        <dbReference type="ARBA" id="ARBA00022989"/>
    </source>
</evidence>
<comment type="subcellular location">
    <subcellularLocation>
        <location evidence="1">Cell membrane</location>
        <topology evidence="1">Multi-pass membrane protein</topology>
    </subcellularLocation>
</comment>
<dbReference type="InterPro" id="IPR037185">
    <property type="entry name" value="EmrE-like"/>
</dbReference>
<evidence type="ECO:0000256" key="3">
    <source>
        <dbReference type="ARBA" id="ARBA00022475"/>
    </source>
</evidence>
<dbReference type="GO" id="GO:0005886">
    <property type="term" value="C:plasma membrane"/>
    <property type="evidence" value="ECO:0007669"/>
    <property type="project" value="UniProtKB-SubCell"/>
</dbReference>
<accession>A0A0L6U055</accession>
<feature type="transmembrane region" description="Helical" evidence="7">
    <location>
        <begin position="106"/>
        <end position="125"/>
    </location>
</feature>
<dbReference type="AlphaFoldDB" id="A0A0L6U055"/>
<reference evidence="10" key="1">
    <citation type="submission" date="2015-07" db="EMBL/GenBank/DDBJ databases">
        <title>Draft genome sequence of Acetobacterium bakii DSM 8293, a potential psychrophilic chemical producer through syngas fermentation.</title>
        <authorList>
            <person name="Song Y."/>
            <person name="Hwang S."/>
            <person name="Cho B.-K."/>
        </authorList>
    </citation>
    <scope>NUCLEOTIDE SEQUENCE [LARGE SCALE GENOMIC DNA]</scope>
    <source>
        <strain evidence="10">DSM 8239</strain>
    </source>
</reference>
<dbReference type="PANTHER" id="PTHR32322">
    <property type="entry name" value="INNER MEMBRANE TRANSPORTER"/>
    <property type="match status" value="1"/>
</dbReference>
<dbReference type="STRING" id="52689.AKG39_09700"/>
<feature type="transmembrane region" description="Helical" evidence="7">
    <location>
        <begin position="137"/>
        <end position="155"/>
    </location>
</feature>
<dbReference type="EMBL" id="LGYO01000022">
    <property type="protein sequence ID" value="KNZ41879.1"/>
    <property type="molecule type" value="Genomic_DNA"/>
</dbReference>
<feature type="transmembrane region" description="Helical" evidence="7">
    <location>
        <begin position="226"/>
        <end position="247"/>
    </location>
</feature>
<comment type="caution">
    <text evidence="9">The sequence shown here is derived from an EMBL/GenBank/DDBJ whole genome shotgun (WGS) entry which is preliminary data.</text>
</comment>
<evidence type="ECO:0000313" key="10">
    <source>
        <dbReference type="Proteomes" id="UP000036873"/>
    </source>
</evidence>
<dbReference type="InterPro" id="IPR000620">
    <property type="entry name" value="EamA_dom"/>
</dbReference>
<evidence type="ECO:0000313" key="9">
    <source>
        <dbReference type="EMBL" id="KNZ41879.1"/>
    </source>
</evidence>
<feature type="transmembrane region" description="Helical" evidence="7">
    <location>
        <begin position="80"/>
        <end position="100"/>
    </location>
</feature>
<dbReference type="PATRIC" id="fig|52689.4.peg.1151"/>
<evidence type="ECO:0000256" key="7">
    <source>
        <dbReference type="SAM" id="Phobius"/>
    </source>
</evidence>
<dbReference type="Proteomes" id="UP000036873">
    <property type="component" value="Unassembled WGS sequence"/>
</dbReference>
<dbReference type="SUPFAM" id="SSF103481">
    <property type="entry name" value="Multidrug resistance efflux transporter EmrE"/>
    <property type="match status" value="2"/>
</dbReference>